<evidence type="ECO:0000259" key="4">
    <source>
        <dbReference type="Pfam" id="PF00535"/>
    </source>
</evidence>
<keyword evidence="3 5" id="KW-0808">Transferase</keyword>
<dbReference type="Gene3D" id="3.90.550.10">
    <property type="entry name" value="Spore Coat Polysaccharide Biosynthesis Protein SpsA, Chain A"/>
    <property type="match status" value="1"/>
</dbReference>
<comment type="similarity">
    <text evidence="1">Belongs to the glycosyltransferase 2 family.</text>
</comment>
<dbReference type="SUPFAM" id="SSF53448">
    <property type="entry name" value="Nucleotide-diphospho-sugar transferases"/>
    <property type="match status" value="1"/>
</dbReference>
<dbReference type="Proteomes" id="UP000321562">
    <property type="component" value="Unassembled WGS sequence"/>
</dbReference>
<evidence type="ECO:0000256" key="2">
    <source>
        <dbReference type="ARBA" id="ARBA00022676"/>
    </source>
</evidence>
<proteinExistence type="inferred from homology"/>
<keyword evidence="2" id="KW-0328">Glycosyltransferase</keyword>
<dbReference type="PANTHER" id="PTHR43685:SF5">
    <property type="entry name" value="GLYCOSYLTRANSFERASE EPSE-RELATED"/>
    <property type="match status" value="1"/>
</dbReference>
<dbReference type="InterPro" id="IPR001173">
    <property type="entry name" value="Glyco_trans_2-like"/>
</dbReference>
<accession>A0A5C6S5C0</accession>
<keyword evidence="6" id="KW-1185">Reference proteome</keyword>
<evidence type="ECO:0000256" key="1">
    <source>
        <dbReference type="ARBA" id="ARBA00006739"/>
    </source>
</evidence>
<dbReference type="GO" id="GO:0016757">
    <property type="term" value="F:glycosyltransferase activity"/>
    <property type="evidence" value="ECO:0007669"/>
    <property type="project" value="UniProtKB-KW"/>
</dbReference>
<gene>
    <name evidence="5" type="ORF">FQV27_06680</name>
</gene>
<dbReference type="InterPro" id="IPR050834">
    <property type="entry name" value="Glycosyltransf_2"/>
</dbReference>
<dbReference type="PANTHER" id="PTHR43685">
    <property type="entry name" value="GLYCOSYLTRANSFERASE"/>
    <property type="match status" value="1"/>
</dbReference>
<comment type="caution">
    <text evidence="5">The sequence shown here is derived from an EMBL/GenBank/DDBJ whole genome shotgun (WGS) entry which is preliminary data.</text>
</comment>
<dbReference type="InterPro" id="IPR029044">
    <property type="entry name" value="Nucleotide-diphossugar_trans"/>
</dbReference>
<evidence type="ECO:0000256" key="3">
    <source>
        <dbReference type="ARBA" id="ARBA00022679"/>
    </source>
</evidence>
<sequence>MPWQKQGKVLAKVLIGLGLYNGAQHLAAQLDSIAAQDFMDWRLVVSDDGSADAGPAMVERFAARYPAGTVRLTRGPAKGASCNFLSMLALPEAGEYLALADQDDVWKPEKLDRALQCLEARPDAGLYSARTTICDNDLNPLAPSRSFPGPFNFQNALVQAVTAGNTCVLTPAAIRLARQAAPAAMAQRVESHDWWLYQFVSGAGMGIIRDDVEVLFYRQHDENLKGRNDTLPAMRSRLGQLFAGSYGGWLHRNVDALSAASDLLLPESQETLARFSRALTKPGPLMAIDLARLGLRRQTPMGTAALYAAAIAGRLRRKEG</sequence>
<dbReference type="AlphaFoldDB" id="A0A5C6S5C0"/>
<dbReference type="OrthoDB" id="9802649at2"/>
<protein>
    <submittedName>
        <fullName evidence="5">Glycosyltransferase</fullName>
    </submittedName>
</protein>
<name>A0A5C6S5C0_9RHOB</name>
<dbReference type="Pfam" id="PF00535">
    <property type="entry name" value="Glycos_transf_2"/>
    <property type="match status" value="1"/>
</dbReference>
<reference evidence="5 6" key="1">
    <citation type="submission" date="2019-08" db="EMBL/GenBank/DDBJ databases">
        <authorList>
            <person name="Ye J."/>
        </authorList>
    </citation>
    <scope>NUCLEOTIDE SEQUENCE [LARGE SCALE GENOMIC DNA]</scope>
    <source>
        <strain evidence="5 6">TK008</strain>
    </source>
</reference>
<evidence type="ECO:0000313" key="5">
    <source>
        <dbReference type="EMBL" id="TXB69800.1"/>
    </source>
</evidence>
<feature type="domain" description="Glycosyltransferase 2-like" evidence="4">
    <location>
        <begin position="20"/>
        <end position="145"/>
    </location>
</feature>
<evidence type="ECO:0000313" key="6">
    <source>
        <dbReference type="Proteomes" id="UP000321562"/>
    </source>
</evidence>
<organism evidence="5 6">
    <name type="scientific">Paracoccus aurantiacus</name>
    <dbReference type="NCBI Taxonomy" id="2599412"/>
    <lineage>
        <taxon>Bacteria</taxon>
        <taxon>Pseudomonadati</taxon>
        <taxon>Pseudomonadota</taxon>
        <taxon>Alphaproteobacteria</taxon>
        <taxon>Rhodobacterales</taxon>
        <taxon>Paracoccaceae</taxon>
        <taxon>Paracoccus</taxon>
    </lineage>
</organism>
<dbReference type="EMBL" id="VOPL01000002">
    <property type="protein sequence ID" value="TXB69800.1"/>
    <property type="molecule type" value="Genomic_DNA"/>
</dbReference>